<sequence>MYLQIQTRKEKVDGFSEHLVTAIWLGAVGLNGYKHASPRRGLPNQLRTSRRHGKDDSCWIMSSMVLRETTTTRERYIQLLNAILMKEVHEVDLYGILKDTLMGDILSPCFSSIARAVSISGTEALGCLGTLASGPVRGVACSGFISIFINITQGNLTICELETCLTDEINKIMFILKNI</sequence>
<accession>A0A5E4QIR9</accession>
<evidence type="ECO:0000313" key="1">
    <source>
        <dbReference type="EMBL" id="VVC97472.1"/>
    </source>
</evidence>
<name>A0A5E4QIR9_9NEOP</name>
<organism evidence="1 2">
    <name type="scientific">Leptidea sinapis</name>
    <dbReference type="NCBI Taxonomy" id="189913"/>
    <lineage>
        <taxon>Eukaryota</taxon>
        <taxon>Metazoa</taxon>
        <taxon>Ecdysozoa</taxon>
        <taxon>Arthropoda</taxon>
        <taxon>Hexapoda</taxon>
        <taxon>Insecta</taxon>
        <taxon>Pterygota</taxon>
        <taxon>Neoptera</taxon>
        <taxon>Endopterygota</taxon>
        <taxon>Lepidoptera</taxon>
        <taxon>Glossata</taxon>
        <taxon>Ditrysia</taxon>
        <taxon>Papilionoidea</taxon>
        <taxon>Pieridae</taxon>
        <taxon>Dismorphiinae</taxon>
        <taxon>Leptidea</taxon>
    </lineage>
</organism>
<dbReference type="Proteomes" id="UP000324832">
    <property type="component" value="Unassembled WGS sequence"/>
</dbReference>
<dbReference type="AlphaFoldDB" id="A0A5E4QIR9"/>
<protein>
    <submittedName>
        <fullName evidence="1">Uncharacterized protein</fullName>
    </submittedName>
</protein>
<gene>
    <name evidence="1" type="ORF">LSINAPIS_LOCUS8735</name>
</gene>
<reference evidence="1 2" key="1">
    <citation type="submission" date="2017-07" db="EMBL/GenBank/DDBJ databases">
        <authorList>
            <person name="Talla V."/>
            <person name="Backstrom N."/>
        </authorList>
    </citation>
    <scope>NUCLEOTIDE SEQUENCE [LARGE SCALE GENOMIC DNA]</scope>
</reference>
<dbReference type="EMBL" id="FZQP02003200">
    <property type="protein sequence ID" value="VVC97472.1"/>
    <property type="molecule type" value="Genomic_DNA"/>
</dbReference>
<evidence type="ECO:0000313" key="2">
    <source>
        <dbReference type="Proteomes" id="UP000324832"/>
    </source>
</evidence>
<keyword evidence="2" id="KW-1185">Reference proteome</keyword>
<proteinExistence type="predicted"/>